<dbReference type="InterPro" id="IPR015819">
    <property type="entry name" value="Lipid_transp_b-sht_shell"/>
</dbReference>
<dbReference type="GO" id="GO:0005319">
    <property type="term" value="F:lipid transporter activity"/>
    <property type="evidence" value="ECO:0007669"/>
    <property type="project" value="InterPro"/>
</dbReference>
<dbReference type="GO" id="GO:0032355">
    <property type="term" value="P:response to estradiol"/>
    <property type="evidence" value="ECO:0007669"/>
    <property type="project" value="TreeGrafter"/>
</dbReference>
<evidence type="ECO:0000256" key="1">
    <source>
        <dbReference type="ARBA" id="ARBA00022729"/>
    </source>
</evidence>
<evidence type="ECO:0000313" key="7">
    <source>
        <dbReference type="Proteomes" id="UP000694621"/>
    </source>
</evidence>
<evidence type="ECO:0000256" key="3">
    <source>
        <dbReference type="ARBA" id="ARBA00023180"/>
    </source>
</evidence>
<organism evidence="6 7">
    <name type="scientific">Astyanax mexicanus</name>
    <name type="common">Blind cave fish</name>
    <name type="synonym">Astyanax fasciatus mexicanus</name>
    <dbReference type="NCBI Taxonomy" id="7994"/>
    <lineage>
        <taxon>Eukaryota</taxon>
        <taxon>Metazoa</taxon>
        <taxon>Chordata</taxon>
        <taxon>Craniata</taxon>
        <taxon>Vertebrata</taxon>
        <taxon>Euteleostomi</taxon>
        <taxon>Actinopterygii</taxon>
        <taxon>Neopterygii</taxon>
        <taxon>Teleostei</taxon>
        <taxon>Ostariophysi</taxon>
        <taxon>Characiformes</taxon>
        <taxon>Characoidei</taxon>
        <taxon>Acestrorhamphidae</taxon>
        <taxon>Acestrorhamphinae</taxon>
        <taxon>Astyanax</taxon>
    </lineage>
</organism>
<dbReference type="Ensembl" id="ENSAMXT00005035067.1">
    <property type="protein sequence ID" value="ENSAMXP00005032072.1"/>
    <property type="gene ID" value="ENSAMXG00005015686.1"/>
</dbReference>
<dbReference type="AlphaFoldDB" id="A0A8B9K7F3"/>
<keyword evidence="1 4" id="KW-0732">Signal</keyword>
<evidence type="ECO:0000256" key="4">
    <source>
        <dbReference type="SAM" id="SignalP"/>
    </source>
</evidence>
<evidence type="ECO:0000259" key="5">
    <source>
        <dbReference type="Pfam" id="PF01347"/>
    </source>
</evidence>
<proteinExistence type="predicted"/>
<dbReference type="PANTHER" id="PTHR23345:SF9">
    <property type="entry name" value="VITELLOGENIN-RELATED"/>
    <property type="match status" value="1"/>
</dbReference>
<dbReference type="InterPro" id="IPR001747">
    <property type="entry name" value="Vitellogenin_N"/>
</dbReference>
<dbReference type="InterPro" id="IPR050733">
    <property type="entry name" value="Vitellogenin/Apolipophorin"/>
</dbReference>
<dbReference type="Proteomes" id="UP000694621">
    <property type="component" value="Unplaced"/>
</dbReference>
<feature type="signal peptide" evidence="4">
    <location>
        <begin position="1"/>
        <end position="20"/>
    </location>
</feature>
<dbReference type="SUPFAM" id="SSF56968">
    <property type="entry name" value="Lipovitellin-phosvitin complex, beta-sheet shell regions"/>
    <property type="match status" value="1"/>
</dbReference>
<keyword evidence="2" id="KW-0758">Storage protein</keyword>
<protein>
    <recommendedName>
        <fullName evidence="5">Vitellogenin domain-containing protein</fullName>
    </recommendedName>
</protein>
<dbReference type="GO" id="GO:0071391">
    <property type="term" value="P:cellular response to estrogen stimulus"/>
    <property type="evidence" value="ECO:0007669"/>
    <property type="project" value="TreeGrafter"/>
</dbReference>
<sequence length="96" mass="10312">MRAVVLALTVALVVPEFAAGKTYVYKYEGLLLGGLPQEGLGKAGVKVSSKVLIRAEASTTFLLKVKLFLTVSNVSTFFLCKTHMVTLNCCSTTKLI</sequence>
<name>A0A8B9K7F3_ASTMX</name>
<feature type="chain" id="PRO_5034571047" description="Vitellogenin domain-containing protein" evidence="4">
    <location>
        <begin position="21"/>
        <end position="96"/>
    </location>
</feature>
<accession>A0A8B9K7F3</accession>
<feature type="domain" description="Vitellogenin" evidence="5">
    <location>
        <begin position="17"/>
        <end position="66"/>
    </location>
</feature>
<dbReference type="InterPro" id="IPR015816">
    <property type="entry name" value="Vitellinogen_b-sht_N"/>
</dbReference>
<evidence type="ECO:0000313" key="6">
    <source>
        <dbReference type="Ensembl" id="ENSAMXP00005032072.1"/>
    </source>
</evidence>
<keyword evidence="3" id="KW-0325">Glycoprotein</keyword>
<dbReference type="Pfam" id="PF01347">
    <property type="entry name" value="Vitellogenin_N"/>
    <property type="match status" value="1"/>
</dbReference>
<dbReference type="PANTHER" id="PTHR23345">
    <property type="entry name" value="VITELLOGENIN-RELATED"/>
    <property type="match status" value="1"/>
</dbReference>
<evidence type="ECO:0000256" key="2">
    <source>
        <dbReference type="ARBA" id="ARBA00022761"/>
    </source>
</evidence>
<reference evidence="6" key="1">
    <citation type="submission" date="2025-08" db="UniProtKB">
        <authorList>
            <consortium name="Ensembl"/>
        </authorList>
    </citation>
    <scope>IDENTIFICATION</scope>
</reference>
<dbReference type="Gene3D" id="2.30.230.10">
    <property type="entry name" value="Lipovitellin, beta-sheet shell regions, chain A"/>
    <property type="match status" value="1"/>
</dbReference>
<dbReference type="GO" id="GO:0045735">
    <property type="term" value="F:nutrient reservoir activity"/>
    <property type="evidence" value="ECO:0007669"/>
    <property type="project" value="UniProtKB-KW"/>
</dbReference>